<accession>A0A420HYP1</accession>
<comment type="caution">
    <text evidence="1">The sequence shown here is derived from an EMBL/GenBank/DDBJ whole genome shotgun (WGS) entry which is preliminary data.</text>
</comment>
<evidence type="ECO:0000313" key="2">
    <source>
        <dbReference type="Proteomes" id="UP000286134"/>
    </source>
</evidence>
<keyword evidence="2" id="KW-1185">Reference proteome</keyword>
<sequence>MNRILFSLIQLTSPNEEANIESFSKARYSQLIWFGALFDTGIAIRSTVACNQLIAYKTLFGTSLDASRLTFDSVLEIPHQQEQSIPIPITSTSILQPWRYSRRPIKYKLNSEAP</sequence>
<organism evidence="1 2">
    <name type="scientific">Erysiphe neolycopersici</name>
    <dbReference type="NCBI Taxonomy" id="212602"/>
    <lineage>
        <taxon>Eukaryota</taxon>
        <taxon>Fungi</taxon>
        <taxon>Dikarya</taxon>
        <taxon>Ascomycota</taxon>
        <taxon>Pezizomycotina</taxon>
        <taxon>Leotiomycetes</taxon>
        <taxon>Erysiphales</taxon>
        <taxon>Erysiphaceae</taxon>
        <taxon>Erysiphe</taxon>
    </lineage>
</organism>
<protein>
    <submittedName>
        <fullName evidence="1">Uncharacterized protein</fullName>
    </submittedName>
</protein>
<dbReference type="AlphaFoldDB" id="A0A420HYP1"/>
<dbReference type="Proteomes" id="UP000286134">
    <property type="component" value="Unassembled WGS sequence"/>
</dbReference>
<reference evidence="1 2" key="1">
    <citation type="journal article" date="2018" name="BMC Genomics">
        <title>Comparative genome analyses reveal sequence features reflecting distinct modes of host-adaptation between dicot and monocot powdery mildew.</title>
        <authorList>
            <person name="Wu Y."/>
            <person name="Ma X."/>
            <person name="Pan Z."/>
            <person name="Kale S.D."/>
            <person name="Song Y."/>
            <person name="King H."/>
            <person name="Zhang Q."/>
            <person name="Presley C."/>
            <person name="Deng X."/>
            <person name="Wei C.I."/>
            <person name="Xiao S."/>
        </authorList>
    </citation>
    <scope>NUCLEOTIDE SEQUENCE [LARGE SCALE GENOMIC DNA]</scope>
    <source>
        <strain evidence="1">UMSG2</strain>
    </source>
</reference>
<dbReference type="EMBL" id="MCFK01003276">
    <property type="protein sequence ID" value="RKF62548.1"/>
    <property type="molecule type" value="Genomic_DNA"/>
</dbReference>
<gene>
    <name evidence="1" type="ORF">OnM2_032042</name>
</gene>
<name>A0A420HYP1_9PEZI</name>
<proteinExistence type="predicted"/>
<evidence type="ECO:0000313" key="1">
    <source>
        <dbReference type="EMBL" id="RKF62548.1"/>
    </source>
</evidence>